<comment type="caution">
    <text evidence="2">The sequence shown here is derived from an EMBL/GenBank/DDBJ whole genome shotgun (WGS) entry which is preliminary data.</text>
</comment>
<organism evidence="2 3">
    <name type="scientific">Portunus trituberculatus</name>
    <name type="common">Swimming crab</name>
    <name type="synonym">Neptunus trituberculatus</name>
    <dbReference type="NCBI Taxonomy" id="210409"/>
    <lineage>
        <taxon>Eukaryota</taxon>
        <taxon>Metazoa</taxon>
        <taxon>Ecdysozoa</taxon>
        <taxon>Arthropoda</taxon>
        <taxon>Crustacea</taxon>
        <taxon>Multicrustacea</taxon>
        <taxon>Malacostraca</taxon>
        <taxon>Eumalacostraca</taxon>
        <taxon>Eucarida</taxon>
        <taxon>Decapoda</taxon>
        <taxon>Pleocyemata</taxon>
        <taxon>Brachyura</taxon>
        <taxon>Eubrachyura</taxon>
        <taxon>Portunoidea</taxon>
        <taxon>Portunidae</taxon>
        <taxon>Portuninae</taxon>
        <taxon>Portunus</taxon>
    </lineage>
</organism>
<accession>A0A5B7F0E2</accession>
<dbReference type="AlphaFoldDB" id="A0A5B7F0E2"/>
<sequence length="94" mass="9723">MARRPEVLLQKVQEFAGARRAPARYPTVSGRGAGRGGTERGEPGQGGTRGGVTTTTTTARIVLKATPLSNQAVALAVFKAAEPASKQGRCACDQ</sequence>
<protein>
    <submittedName>
        <fullName evidence="2">Uncharacterized protein</fullName>
    </submittedName>
</protein>
<gene>
    <name evidence="2" type="ORF">E2C01_032732</name>
</gene>
<keyword evidence="3" id="KW-1185">Reference proteome</keyword>
<evidence type="ECO:0000256" key="1">
    <source>
        <dbReference type="SAM" id="MobiDB-lite"/>
    </source>
</evidence>
<dbReference type="Proteomes" id="UP000324222">
    <property type="component" value="Unassembled WGS sequence"/>
</dbReference>
<reference evidence="2 3" key="1">
    <citation type="submission" date="2019-05" db="EMBL/GenBank/DDBJ databases">
        <title>Another draft genome of Portunus trituberculatus and its Hox gene families provides insights of decapod evolution.</title>
        <authorList>
            <person name="Jeong J.-H."/>
            <person name="Song I."/>
            <person name="Kim S."/>
            <person name="Choi T."/>
            <person name="Kim D."/>
            <person name="Ryu S."/>
            <person name="Kim W."/>
        </authorList>
    </citation>
    <scope>NUCLEOTIDE SEQUENCE [LARGE SCALE GENOMIC DNA]</scope>
    <source>
        <tissue evidence="2">Muscle</tissue>
    </source>
</reference>
<dbReference type="EMBL" id="VSRR010004291">
    <property type="protein sequence ID" value="MPC39205.1"/>
    <property type="molecule type" value="Genomic_DNA"/>
</dbReference>
<evidence type="ECO:0000313" key="2">
    <source>
        <dbReference type="EMBL" id="MPC39205.1"/>
    </source>
</evidence>
<proteinExistence type="predicted"/>
<name>A0A5B7F0E2_PORTR</name>
<feature type="region of interest" description="Disordered" evidence="1">
    <location>
        <begin position="20"/>
        <end position="54"/>
    </location>
</feature>
<evidence type="ECO:0000313" key="3">
    <source>
        <dbReference type="Proteomes" id="UP000324222"/>
    </source>
</evidence>